<evidence type="ECO:0000313" key="14">
    <source>
        <dbReference type="Proteomes" id="UP001187734"/>
    </source>
</evidence>
<dbReference type="GO" id="GO:0061630">
    <property type="term" value="F:ubiquitin protein ligase activity"/>
    <property type="evidence" value="ECO:0007669"/>
    <property type="project" value="UniProtKB-EC"/>
</dbReference>
<evidence type="ECO:0000256" key="7">
    <source>
        <dbReference type="ARBA" id="ARBA00022786"/>
    </source>
</evidence>
<feature type="compositionally biased region" description="Polar residues" evidence="10">
    <location>
        <begin position="74"/>
        <end position="89"/>
    </location>
</feature>
<dbReference type="EC" id="2.3.2.31" evidence="2"/>
<evidence type="ECO:0000256" key="4">
    <source>
        <dbReference type="ARBA" id="ARBA00022723"/>
    </source>
</evidence>
<keyword evidence="4" id="KW-0479">Metal-binding</keyword>
<protein>
    <recommendedName>
        <fullName evidence="2">RBR-type E3 ubiquitin transferase</fullName>
        <ecNumber evidence="2">2.3.2.31</ecNumber>
    </recommendedName>
</protein>
<dbReference type="Pfam" id="PF01485">
    <property type="entry name" value="IBR"/>
    <property type="match status" value="1"/>
</dbReference>
<dbReference type="InterPro" id="IPR002867">
    <property type="entry name" value="IBR_dom"/>
</dbReference>
<dbReference type="AlphaFoldDB" id="A0AAE8M7B3"/>
<dbReference type="SMART" id="SM00647">
    <property type="entry name" value="IBR"/>
    <property type="match status" value="1"/>
</dbReference>
<name>A0AAE8M7B3_9HYPO</name>
<organism evidence="13 14">
    <name type="scientific">Fusarium torulosum</name>
    <dbReference type="NCBI Taxonomy" id="33205"/>
    <lineage>
        <taxon>Eukaryota</taxon>
        <taxon>Fungi</taxon>
        <taxon>Dikarya</taxon>
        <taxon>Ascomycota</taxon>
        <taxon>Pezizomycotina</taxon>
        <taxon>Sordariomycetes</taxon>
        <taxon>Hypocreomycetidae</taxon>
        <taxon>Hypocreales</taxon>
        <taxon>Nectriaceae</taxon>
        <taxon>Fusarium</taxon>
    </lineage>
</organism>
<evidence type="ECO:0000256" key="3">
    <source>
        <dbReference type="ARBA" id="ARBA00022679"/>
    </source>
</evidence>
<proteinExistence type="predicted"/>
<dbReference type="GO" id="GO:0016567">
    <property type="term" value="P:protein ubiquitination"/>
    <property type="evidence" value="ECO:0007669"/>
    <property type="project" value="InterPro"/>
</dbReference>
<feature type="region of interest" description="Disordered" evidence="10">
    <location>
        <begin position="191"/>
        <end position="241"/>
    </location>
</feature>
<comment type="catalytic activity">
    <reaction evidence="1">
        <text>[E2 ubiquitin-conjugating enzyme]-S-ubiquitinyl-L-cysteine + [acceptor protein]-L-lysine = [E2 ubiquitin-conjugating enzyme]-L-cysteine + [acceptor protein]-N(6)-ubiquitinyl-L-lysine.</text>
        <dbReference type="EC" id="2.3.2.31"/>
    </reaction>
</comment>
<feature type="region of interest" description="Disordered" evidence="10">
    <location>
        <begin position="579"/>
        <end position="600"/>
    </location>
</feature>
<dbReference type="InterPro" id="IPR031127">
    <property type="entry name" value="E3_UB_ligase_RBR"/>
</dbReference>
<dbReference type="CDD" id="cd20335">
    <property type="entry name" value="BRcat_RBR"/>
    <property type="match status" value="1"/>
</dbReference>
<feature type="compositionally biased region" description="Low complexity" evidence="10">
    <location>
        <begin position="213"/>
        <end position="241"/>
    </location>
</feature>
<evidence type="ECO:0000256" key="2">
    <source>
        <dbReference type="ARBA" id="ARBA00012251"/>
    </source>
</evidence>
<evidence type="ECO:0000259" key="11">
    <source>
        <dbReference type="PROSITE" id="PS50089"/>
    </source>
</evidence>
<feature type="domain" description="RING-type" evidence="11">
    <location>
        <begin position="401"/>
        <end position="455"/>
    </location>
</feature>
<dbReference type="PROSITE" id="PS51873">
    <property type="entry name" value="TRIAD"/>
    <property type="match status" value="1"/>
</dbReference>
<feature type="region of interest" description="Disordered" evidence="10">
    <location>
        <begin position="124"/>
        <end position="149"/>
    </location>
</feature>
<keyword evidence="14" id="KW-1185">Reference proteome</keyword>
<dbReference type="Proteomes" id="UP001187734">
    <property type="component" value="Unassembled WGS sequence"/>
</dbReference>
<feature type="compositionally biased region" description="Polar residues" evidence="10">
    <location>
        <begin position="256"/>
        <end position="273"/>
    </location>
</feature>
<keyword evidence="5" id="KW-0677">Repeat</keyword>
<evidence type="ECO:0000256" key="5">
    <source>
        <dbReference type="ARBA" id="ARBA00022737"/>
    </source>
</evidence>
<dbReference type="InterPro" id="IPR044066">
    <property type="entry name" value="TRIAD_supradom"/>
</dbReference>
<dbReference type="GO" id="GO:0008270">
    <property type="term" value="F:zinc ion binding"/>
    <property type="evidence" value="ECO:0007669"/>
    <property type="project" value="UniProtKB-KW"/>
</dbReference>
<keyword evidence="3" id="KW-0808">Transferase</keyword>
<feature type="region of interest" description="Disordered" evidence="10">
    <location>
        <begin position="253"/>
        <end position="273"/>
    </location>
</feature>
<evidence type="ECO:0000313" key="13">
    <source>
        <dbReference type="EMBL" id="SPJ75485.1"/>
    </source>
</evidence>
<evidence type="ECO:0000256" key="8">
    <source>
        <dbReference type="ARBA" id="ARBA00022833"/>
    </source>
</evidence>
<keyword evidence="7" id="KW-0833">Ubl conjugation pathway</keyword>
<reference evidence="13" key="1">
    <citation type="submission" date="2018-03" db="EMBL/GenBank/DDBJ databases">
        <authorList>
            <person name="Guldener U."/>
        </authorList>
    </citation>
    <scope>NUCLEOTIDE SEQUENCE</scope>
</reference>
<evidence type="ECO:0000259" key="12">
    <source>
        <dbReference type="PROSITE" id="PS51873"/>
    </source>
</evidence>
<evidence type="ECO:0000256" key="6">
    <source>
        <dbReference type="ARBA" id="ARBA00022771"/>
    </source>
</evidence>
<evidence type="ECO:0000256" key="1">
    <source>
        <dbReference type="ARBA" id="ARBA00001798"/>
    </source>
</evidence>
<dbReference type="EMBL" id="ONZP01000164">
    <property type="protein sequence ID" value="SPJ75485.1"/>
    <property type="molecule type" value="Genomic_DNA"/>
</dbReference>
<feature type="region of interest" description="Disordered" evidence="10">
    <location>
        <begin position="14"/>
        <end position="89"/>
    </location>
</feature>
<keyword evidence="6 9" id="KW-0863">Zinc-finger</keyword>
<evidence type="ECO:0000256" key="9">
    <source>
        <dbReference type="PROSITE-ProRule" id="PRU00175"/>
    </source>
</evidence>
<dbReference type="PROSITE" id="PS50089">
    <property type="entry name" value="ZF_RING_2"/>
    <property type="match status" value="1"/>
</dbReference>
<feature type="compositionally biased region" description="Polar residues" evidence="10">
    <location>
        <begin position="50"/>
        <end position="66"/>
    </location>
</feature>
<comment type="caution">
    <text evidence="13">The sequence shown here is derived from an EMBL/GenBank/DDBJ whole genome shotgun (WGS) entry which is preliminary data.</text>
</comment>
<dbReference type="InterPro" id="IPR001841">
    <property type="entry name" value="Znf_RING"/>
</dbReference>
<sequence length="644" mass="71246">MLCCIRNKTSGIWHKRKAKTTTTSTPPAPAPAPALALTEDHPTTAIGTIPTDSPPSYRSSDQQQPTYPLPPISVPSTTSTASVNEQQPQNRRYGRQFFYPLPPTSVPSTVSSLSDHQDHQELMAQEPVTEPPTLNTSGTDPYTRRYVPYTDASPLKSNMFARSAGVYGRVNPDIMSGFGDDDDSIWLVDDEETTEEQSHTPTDPPAQLKPTPSGSSSSHGSAAQSQQPVPTPTPSSSTRPAFRYQRPSFLDDEEFTSSSLPNTSAHRVTISSQKSIPATRRGYAPVAASVLNLPGVGVDHNKNDCSTDRDTELPHKRSKTAAAAIAAASSLSSSTNLPRNLFDQQDDATTMEYPCQLEQSENETANDFRFGQRYQKASDSSDVIVTHQRIPRNTAVSALECVVCADTKDVGGFPRFSITATCTHASNTCLDCIQLSIESDLSSKLWTEIRCPECRELLEYADIQRYANQQTFAKYETIALRAAMSEAENFIWCTSGCGSGQIHESGSDHPIVTCLHCNHRSCFQHNVAWHETLSCEEYNQLLADPENFRSHLELENERWSETQRAQLEADRALAQGLIAEDQAEARRREERHRREREQAQRAAQLARKIAARRQREEAKSNATVSRTTKPCTGCGWAIEKNHGW</sequence>
<evidence type="ECO:0000256" key="10">
    <source>
        <dbReference type="SAM" id="MobiDB-lite"/>
    </source>
</evidence>
<dbReference type="InterPro" id="IPR013083">
    <property type="entry name" value="Znf_RING/FYVE/PHD"/>
</dbReference>
<feature type="domain" description="RING-type" evidence="12">
    <location>
        <begin position="397"/>
        <end position="644"/>
    </location>
</feature>
<dbReference type="PANTHER" id="PTHR11685">
    <property type="entry name" value="RBR FAMILY RING FINGER AND IBR DOMAIN-CONTAINING"/>
    <property type="match status" value="1"/>
</dbReference>
<gene>
    <name evidence="13" type="ORF">FTOL_05216</name>
</gene>
<dbReference type="SUPFAM" id="SSF57850">
    <property type="entry name" value="RING/U-box"/>
    <property type="match status" value="2"/>
</dbReference>
<keyword evidence="8" id="KW-0862">Zinc</keyword>
<dbReference type="Gene3D" id="3.30.40.10">
    <property type="entry name" value="Zinc/RING finger domain, C3HC4 (zinc finger)"/>
    <property type="match status" value="1"/>
</dbReference>
<accession>A0AAE8M7B3</accession>